<evidence type="ECO:0000256" key="8">
    <source>
        <dbReference type="RuleBase" id="RU364083"/>
    </source>
</evidence>
<dbReference type="InterPro" id="IPR005893">
    <property type="entry name" value="PotA-like"/>
</dbReference>
<comment type="similarity">
    <text evidence="8">Belongs to the ABC transporter superfamily. Spermidine/putrescine importer (TC 3.A.1.11.1) family.</text>
</comment>
<dbReference type="InterPro" id="IPR003593">
    <property type="entry name" value="AAA+_ATPase"/>
</dbReference>
<dbReference type="PROSITE" id="PS00211">
    <property type="entry name" value="ABC_TRANSPORTER_1"/>
    <property type="match status" value="1"/>
</dbReference>
<dbReference type="InterPro" id="IPR017871">
    <property type="entry name" value="ABC_transporter-like_CS"/>
</dbReference>
<sequence length="366" mass="40055">MSGNAPILDVRHVRKAFPGFVAVHDLDLQVQSGEFLTLLGPSGCGKTTLLRMIAGFETVTSGDIFISGERMTDFPPYRRPLGMVFQNLALFPHLTVGENVGYGLKVRRTEQKTLAGEVEQALELVGLAHLTERSVHQLSGGQRQRVALARALVMKPKVLLLDEPLGALDLKLRRQLQVELKSLQRRVGTTFIFVTHDQEEALSMSDRIAVMNEGRVVQLADAQTIYDSPATSFVARFVGENNFIEAEVVGTKLDQVLLRFTDLGVTRPIASRACFAINGAKTFTVTVRPEHVRISHADENGSGITGAICDEVYYGSAVRYTIDVQGQKFLATLASGAGSTRQFRLGETVTLDWNDETTVAIPNTPS</sequence>
<keyword evidence="11" id="KW-1185">Reference proteome</keyword>
<gene>
    <name evidence="8" type="primary">potA</name>
    <name evidence="10" type="ORF">SAMN05444158_6208</name>
</gene>
<evidence type="ECO:0000256" key="7">
    <source>
        <dbReference type="ARBA" id="ARBA00024722"/>
    </source>
</evidence>
<comment type="catalytic activity">
    <reaction evidence="8">
        <text>ATP + H2O + polyamine-[polyamine-binding protein]Side 1 = ADP + phosphate + polyamineSide 2 + [polyamine-binding protein]Side 1.</text>
        <dbReference type="EC" id="7.6.2.11"/>
    </reaction>
</comment>
<dbReference type="Pfam" id="PF00005">
    <property type="entry name" value="ABC_tran"/>
    <property type="match status" value="1"/>
</dbReference>
<dbReference type="EMBL" id="LT629750">
    <property type="protein sequence ID" value="SDT45990.1"/>
    <property type="molecule type" value="Genomic_DNA"/>
</dbReference>
<keyword evidence="2 8" id="KW-1003">Cell membrane</keyword>
<dbReference type="PANTHER" id="PTHR42781:SF4">
    <property type="entry name" value="SPERMIDINE_PUTRESCINE IMPORT ATP-BINDING PROTEIN POTA"/>
    <property type="match status" value="1"/>
</dbReference>
<dbReference type="EC" id="7.6.2.11" evidence="8"/>
<dbReference type="GO" id="GO:0043190">
    <property type="term" value="C:ATP-binding cassette (ABC) transporter complex"/>
    <property type="evidence" value="ECO:0007669"/>
    <property type="project" value="InterPro"/>
</dbReference>
<dbReference type="SUPFAM" id="SSF52540">
    <property type="entry name" value="P-loop containing nucleoside triphosphate hydrolases"/>
    <property type="match status" value="1"/>
</dbReference>
<evidence type="ECO:0000256" key="1">
    <source>
        <dbReference type="ARBA" id="ARBA00022448"/>
    </source>
</evidence>
<comment type="subunit">
    <text evidence="8">The complex is composed of two ATP-binding proteins (PotA), two transmembrane proteins (PotB and PotC) and a solute-binding protein (PotD).</text>
</comment>
<dbReference type="GO" id="GO:0015417">
    <property type="term" value="F:ABC-type polyamine transporter activity"/>
    <property type="evidence" value="ECO:0007669"/>
    <property type="project" value="UniProtKB-EC"/>
</dbReference>
<dbReference type="InterPro" id="IPR003439">
    <property type="entry name" value="ABC_transporter-like_ATP-bd"/>
</dbReference>
<organism evidence="10 11">
    <name type="scientific">Bradyrhizobium canariense</name>
    <dbReference type="NCBI Taxonomy" id="255045"/>
    <lineage>
        <taxon>Bacteria</taxon>
        <taxon>Pseudomonadati</taxon>
        <taxon>Pseudomonadota</taxon>
        <taxon>Alphaproteobacteria</taxon>
        <taxon>Hyphomicrobiales</taxon>
        <taxon>Nitrobacteraceae</taxon>
        <taxon>Bradyrhizobium</taxon>
    </lineage>
</organism>
<evidence type="ECO:0000259" key="9">
    <source>
        <dbReference type="PROSITE" id="PS50893"/>
    </source>
</evidence>
<proteinExistence type="inferred from homology"/>
<dbReference type="SUPFAM" id="SSF50331">
    <property type="entry name" value="MOP-like"/>
    <property type="match status" value="1"/>
</dbReference>
<protein>
    <recommendedName>
        <fullName evidence="8">Spermidine/putrescine import ATP-binding protein PotA</fullName>
        <ecNumber evidence="8">7.6.2.11</ecNumber>
    </recommendedName>
</protein>
<dbReference type="GO" id="GO:0005524">
    <property type="term" value="F:ATP binding"/>
    <property type="evidence" value="ECO:0007669"/>
    <property type="project" value="UniProtKB-KW"/>
</dbReference>
<dbReference type="InterPro" id="IPR013611">
    <property type="entry name" value="Transp-assoc_OB_typ2"/>
</dbReference>
<dbReference type="InterPro" id="IPR027417">
    <property type="entry name" value="P-loop_NTPase"/>
</dbReference>
<name>A0A1H2AJ88_9BRAD</name>
<keyword evidence="5 8" id="KW-1278">Translocase</keyword>
<dbReference type="Gene3D" id="3.40.50.300">
    <property type="entry name" value="P-loop containing nucleotide triphosphate hydrolases"/>
    <property type="match status" value="1"/>
</dbReference>
<dbReference type="AlphaFoldDB" id="A0A1H2AJ88"/>
<dbReference type="FunFam" id="3.40.50.300:FF:000133">
    <property type="entry name" value="Spermidine/putrescine import ATP-binding protein PotA"/>
    <property type="match status" value="1"/>
</dbReference>
<feature type="domain" description="ABC transporter" evidence="9">
    <location>
        <begin position="8"/>
        <end position="238"/>
    </location>
</feature>
<evidence type="ECO:0000256" key="3">
    <source>
        <dbReference type="ARBA" id="ARBA00022741"/>
    </source>
</evidence>
<dbReference type="Proteomes" id="UP000243904">
    <property type="component" value="Chromosome I"/>
</dbReference>
<dbReference type="PANTHER" id="PTHR42781">
    <property type="entry name" value="SPERMIDINE/PUTRESCINE IMPORT ATP-BINDING PROTEIN POTA"/>
    <property type="match status" value="1"/>
</dbReference>
<dbReference type="PROSITE" id="PS50893">
    <property type="entry name" value="ABC_TRANSPORTER_2"/>
    <property type="match status" value="1"/>
</dbReference>
<dbReference type="GO" id="GO:0016887">
    <property type="term" value="F:ATP hydrolysis activity"/>
    <property type="evidence" value="ECO:0007669"/>
    <property type="project" value="InterPro"/>
</dbReference>
<dbReference type="Gene3D" id="2.40.50.100">
    <property type="match status" value="1"/>
</dbReference>
<evidence type="ECO:0000256" key="2">
    <source>
        <dbReference type="ARBA" id="ARBA00022475"/>
    </source>
</evidence>
<comment type="function">
    <text evidence="7">Involved in beta-(1--&gt;2)glucan export. Transmembrane domains (TMD) form a pore in the inner membrane and the ATP-binding domain (NBD) is responsible for energy generation.</text>
</comment>
<evidence type="ECO:0000313" key="10">
    <source>
        <dbReference type="EMBL" id="SDT45990.1"/>
    </source>
</evidence>
<evidence type="ECO:0000313" key="11">
    <source>
        <dbReference type="Proteomes" id="UP000243904"/>
    </source>
</evidence>
<keyword evidence="6 8" id="KW-0472">Membrane</keyword>
<evidence type="ECO:0000256" key="5">
    <source>
        <dbReference type="ARBA" id="ARBA00022967"/>
    </source>
</evidence>
<keyword evidence="1 8" id="KW-0813">Transport</keyword>
<comment type="function">
    <text evidence="8">Part of the ABC transporter complex PotABCD involved in spermidine/putrescine import. Responsible for energy coupling to the transport system.</text>
</comment>
<evidence type="ECO:0000256" key="4">
    <source>
        <dbReference type="ARBA" id="ARBA00022840"/>
    </source>
</evidence>
<reference evidence="11" key="1">
    <citation type="submission" date="2016-10" db="EMBL/GenBank/DDBJ databases">
        <authorList>
            <person name="Varghese N."/>
            <person name="Submissions S."/>
        </authorList>
    </citation>
    <scope>NUCLEOTIDE SEQUENCE [LARGE SCALE GENOMIC DNA]</scope>
    <source>
        <strain evidence="11">GAS369</strain>
    </source>
</reference>
<evidence type="ECO:0000256" key="6">
    <source>
        <dbReference type="ARBA" id="ARBA00023136"/>
    </source>
</evidence>
<dbReference type="GO" id="GO:0015847">
    <property type="term" value="P:putrescine transport"/>
    <property type="evidence" value="ECO:0007669"/>
    <property type="project" value="UniProtKB-ARBA"/>
</dbReference>
<accession>A0A1H2AJ88</accession>
<dbReference type="NCBIfam" id="TIGR01187">
    <property type="entry name" value="potA"/>
    <property type="match status" value="1"/>
</dbReference>
<dbReference type="SMART" id="SM00382">
    <property type="entry name" value="AAA"/>
    <property type="match status" value="1"/>
</dbReference>
<keyword evidence="3 8" id="KW-0547">Nucleotide-binding</keyword>
<dbReference type="InterPro" id="IPR050093">
    <property type="entry name" value="ABC_SmlMolc_Importer"/>
</dbReference>
<dbReference type="RefSeq" id="WP_167558925.1">
    <property type="nucleotide sequence ID" value="NZ_LT629750.1"/>
</dbReference>
<dbReference type="InterPro" id="IPR008995">
    <property type="entry name" value="Mo/tungstate-bd_C_term_dom"/>
</dbReference>
<dbReference type="Pfam" id="PF08402">
    <property type="entry name" value="TOBE_2"/>
    <property type="match status" value="1"/>
</dbReference>
<keyword evidence="4 8" id="KW-0067">ATP-binding</keyword>